<keyword evidence="2" id="KW-0449">Lipoprotein</keyword>
<dbReference type="AlphaFoldDB" id="G2KRF3"/>
<feature type="signal peptide" evidence="1">
    <location>
        <begin position="1"/>
        <end position="18"/>
    </location>
</feature>
<gene>
    <name evidence="2" type="ordered locus">MICA_867</name>
</gene>
<organism evidence="2 3">
    <name type="scientific">Micavibrio aeruginosavorus (strain ARL-13)</name>
    <dbReference type="NCBI Taxonomy" id="856793"/>
    <lineage>
        <taxon>Bacteria</taxon>
        <taxon>Pseudomonadati</taxon>
        <taxon>Bdellovibrionota</taxon>
        <taxon>Bdellovibrionia</taxon>
        <taxon>Bdellovibrionales</taxon>
        <taxon>Pseudobdellovibrionaceae</taxon>
        <taxon>Micavibrio</taxon>
    </lineage>
</organism>
<accession>G2KRF3</accession>
<evidence type="ECO:0000313" key="3">
    <source>
        <dbReference type="Proteomes" id="UP000009286"/>
    </source>
</evidence>
<keyword evidence="3" id="KW-1185">Reference proteome</keyword>
<dbReference type="Proteomes" id="UP000009286">
    <property type="component" value="Chromosome"/>
</dbReference>
<dbReference type="HOGENOM" id="CLU_1592669_0_0_5"/>
<feature type="chain" id="PRO_5003432723" evidence="1">
    <location>
        <begin position="19"/>
        <end position="167"/>
    </location>
</feature>
<evidence type="ECO:0000256" key="1">
    <source>
        <dbReference type="SAM" id="SignalP"/>
    </source>
</evidence>
<dbReference type="OrthoDB" id="9824265at2"/>
<keyword evidence="1" id="KW-0732">Signal</keyword>
<dbReference type="EMBL" id="CP002382">
    <property type="protein sequence ID" value="AEP09200.1"/>
    <property type="molecule type" value="Genomic_DNA"/>
</dbReference>
<proteinExistence type="predicted"/>
<sequence length="167" mass="18089">MKNKTALLSLSLIFSGCAAWTPAPQLETVPIPPQAHTFNTDGLALGQLSINSATGIVEYAVPSEMENGPAAVVVYPCSAYTTIRMTNAITRWLEQPFETTPENLKLLKQAEDYLDVFTKTNAACNASPQPAPYETRQAIHEALIDARIALNVAKIRIKAEHATAPQP</sequence>
<protein>
    <submittedName>
        <fullName evidence="2">Putative lipoprotein</fullName>
    </submittedName>
</protein>
<name>G2KRF3_MICAA</name>
<dbReference type="RefSeq" id="WP_014102423.1">
    <property type="nucleotide sequence ID" value="NC_016026.1"/>
</dbReference>
<evidence type="ECO:0000313" key="2">
    <source>
        <dbReference type="EMBL" id="AEP09200.1"/>
    </source>
</evidence>
<dbReference type="KEGG" id="mai:MICA_867"/>
<dbReference type="PROSITE" id="PS51257">
    <property type="entry name" value="PROKAR_LIPOPROTEIN"/>
    <property type="match status" value="1"/>
</dbReference>
<reference evidence="2 3" key="1">
    <citation type="journal article" date="2011" name="BMC Genomics">
        <title>Genomic insights into an obligate epibiotic bacterial predator: Micavibrio aeruginosavorus ARL-13.</title>
        <authorList>
            <person name="Wang Z."/>
            <person name="Kadouri D."/>
            <person name="Wu M."/>
        </authorList>
    </citation>
    <scope>NUCLEOTIDE SEQUENCE [LARGE SCALE GENOMIC DNA]</scope>
    <source>
        <strain evidence="2 3">ARL-13</strain>
    </source>
</reference>